<dbReference type="InterPro" id="IPR057500">
    <property type="entry name" value="C2_DCK1_4th"/>
</dbReference>
<dbReference type="GO" id="GO:0031267">
    <property type="term" value="F:small GTPase binding"/>
    <property type="evidence" value="ECO:0007669"/>
    <property type="project" value="TreeGrafter"/>
</dbReference>
<feature type="compositionally biased region" description="Polar residues" evidence="2">
    <location>
        <begin position="1896"/>
        <end position="1905"/>
    </location>
</feature>
<gene>
    <name evidence="4" type="primary">TDEL0H01360</name>
    <name evidence="4" type="ORF">TDEL_0H01360</name>
</gene>
<reference evidence="4 5" key="1">
    <citation type="journal article" date="2011" name="Proc. Natl. Acad. Sci. U.S.A.">
        <title>Evolutionary erosion of yeast sex chromosomes by mating-type switching accidents.</title>
        <authorList>
            <person name="Gordon J.L."/>
            <person name="Armisen D."/>
            <person name="Proux-Wera E."/>
            <person name="Oheigeartaigh S.S."/>
            <person name="Byrne K.P."/>
            <person name="Wolfe K.H."/>
        </authorList>
    </citation>
    <scope>NUCLEOTIDE SEQUENCE [LARGE SCALE GENOMIC DNA]</scope>
    <source>
        <strain evidence="5">ATCC 10662 / CBS 1146 / NBRC 0425 / NCYC 2629 / NRRL Y-866</strain>
    </source>
</reference>
<dbReference type="GO" id="GO:0005739">
    <property type="term" value="C:mitochondrion"/>
    <property type="evidence" value="ECO:0007669"/>
    <property type="project" value="EnsemblFungi"/>
</dbReference>
<dbReference type="PANTHER" id="PTHR45653:SF10">
    <property type="entry name" value="MYOBLAST CITY, ISOFORM B"/>
    <property type="match status" value="1"/>
</dbReference>
<dbReference type="KEGG" id="tdl:TDEL_0H01360"/>
<organism evidence="4 5">
    <name type="scientific">Torulaspora delbrueckii</name>
    <name type="common">Yeast</name>
    <name type="synonym">Candida colliculosa</name>
    <dbReference type="NCBI Taxonomy" id="4950"/>
    <lineage>
        <taxon>Eukaryota</taxon>
        <taxon>Fungi</taxon>
        <taxon>Dikarya</taxon>
        <taxon>Ascomycota</taxon>
        <taxon>Saccharomycotina</taxon>
        <taxon>Saccharomycetes</taxon>
        <taxon>Saccharomycetales</taxon>
        <taxon>Saccharomycetaceae</taxon>
        <taxon>Torulaspora</taxon>
    </lineage>
</organism>
<dbReference type="OrthoDB" id="18896at2759"/>
<comment type="similarity">
    <text evidence="1">Belongs to the DOCK family.</text>
</comment>
<dbReference type="InterPro" id="IPR027357">
    <property type="entry name" value="DOCKER_dom"/>
</dbReference>
<dbReference type="Pfam" id="PF20421">
    <property type="entry name" value="DHR-2_Lobe_C"/>
    <property type="match status" value="1"/>
</dbReference>
<dbReference type="EMBL" id="HE616749">
    <property type="protein sequence ID" value="CCE93995.1"/>
    <property type="molecule type" value="Genomic_DNA"/>
</dbReference>
<feature type="domain" description="DOCKER" evidence="3">
    <location>
        <begin position="1405"/>
        <end position="1820"/>
    </location>
</feature>
<dbReference type="GO" id="GO:0005886">
    <property type="term" value="C:plasma membrane"/>
    <property type="evidence" value="ECO:0007669"/>
    <property type="project" value="EnsemblFungi"/>
</dbReference>
<dbReference type="HOGENOM" id="CLU_238900_0_0_1"/>
<dbReference type="Gene3D" id="1.20.58.740">
    <property type="match status" value="1"/>
</dbReference>
<dbReference type="InterPro" id="IPR046773">
    <property type="entry name" value="DOCKER_Lobe_C"/>
</dbReference>
<protein>
    <recommendedName>
        <fullName evidence="3">DOCKER domain-containing protein</fullName>
    </recommendedName>
</protein>
<dbReference type="InParanoid" id="G8ZZF1"/>
<dbReference type="GO" id="GO:0000422">
    <property type="term" value="P:autophagy of mitochondrion"/>
    <property type="evidence" value="ECO:0007669"/>
    <property type="project" value="EnsemblFungi"/>
</dbReference>
<dbReference type="PANTHER" id="PTHR45653">
    <property type="entry name" value="DEDICATOR OF CYTOKINESIS"/>
    <property type="match status" value="1"/>
</dbReference>
<dbReference type="PROSITE" id="PS51651">
    <property type="entry name" value="DOCKER"/>
    <property type="match status" value="1"/>
</dbReference>
<dbReference type="STRING" id="1076872.G8ZZF1"/>
<dbReference type="Pfam" id="PF25338">
    <property type="entry name" value="C2_DCK_4th"/>
    <property type="match status" value="1"/>
</dbReference>
<accession>G8ZZF1</accession>
<name>G8ZZF1_TORDE</name>
<dbReference type="FunCoup" id="G8ZZF1">
    <property type="interactions" value="25"/>
</dbReference>
<evidence type="ECO:0000259" key="3">
    <source>
        <dbReference type="PROSITE" id="PS51651"/>
    </source>
</evidence>
<sequence>MIEADESGWKPTDRVTRGIVVKSYLPLKRHPELRTHDDHFFNLYVGDEVYVFEESKDRKWFRGYLCWTPLPEAYVSGMVSVDDQFPHLRNRLVVIPRKFVHLNLNRHVVENPFVRLPALADFHSVISESCTSPSLYDSLAMGEDSNETQAVTTSKPPRPSFPYYRYEDRPFAEELAPILGLLSSHIYGVYSSGDFALFEKLTNAFYELDAIRSRLQFSLLTSYELIKVRRLASALLASIGKLIASKHKSFAGATSFNQVTEDPSGAEGIFGRNVETGELLSYEEDNLQSLVLNSMLHGLLKDFPAASCNLLRSKPSANDLFEPTESHILVDVNDVKSDASIGNPMLNNISASMYLCSKNERLTEPFTVNMDSDQISSLNSISAALFKNIPAGQIKRCNTYLAVVLTEKVPVTVGSIQSEYTSPPDSPFQPFEKTKEGRISSIRRGIAAGAVDITRVFARYNESNTDLSQAFKFKVHLFGSYLSKTASMQSKSGADIWDNESVGWGELIDRILTNSHKGVAINPRATSLEVNIKEIRSSDAGNSVQTSVGAIKSVPTYFYDILSGSSERIYLSLGKVSLLGNLQTNVESITIKLSCSNDRIRFSSSANENLQNTWKMVSVRPGESIGDTIRINGLKHMRENETINVAAYLNGFLMGKLTFYIRKGGQIMSFKKYTNVQLLNSVKEPLVNLELATEYVGKKYNLDSVLKEFLELPYTDSSAWDAMSTKHCIGILIGLTKVSVDQLQKFFRELLLTYLHCFDIFENKHPDRFSDEIRRQLFVTFVDSIDKLMARSDRLRRSFNVFYEESSRSLKELPHVGSIILQHMSDLFGNCSKEWGKVGGAVSRTSLYLIMISVISSKGSPDEWRLSFQLFFSQVCQFLASTSEPVAKDQILVLQTYDMWLGAINRLYDSEMLVQFSLGLLQSCRNKEENREYATKGLSPMDARYLNTKLSLLRRILAHKDLHDYLFDFGESKMVRLAFLSKCIDWALLPYTYTPLHISSIRLGNGVLISLIENAKDRKLRRNLIRLLPTLCRAFILTRKYCKENNLFKPKITFTELFPRSIPCSIYPMDSLIRSEVLVEVLVELITIICELTKAGEAIYGARDISFVDILSECEGDKEFHTDFCLKQITNNHVTTLYHMVKIVARGQFFPANKWLGVSAMFNRSFMTLVRMYRDYMIQQNLPNGSGELDIKLWTAYLKAIFTLANNKLTYLIKLGIIARKGVYRIMGNVKERAADLLNSSWDALACQKYEVDCGTRFGIEKIGPYQMQILEDNVGLMQEIFLFAFHRHIECIKVSCRLLWCSAITCWSTYGNLQPLLNIAIPELYNAYQTGRLYLTDYDLQRFKICTLYTVHIARDDPIYQLVLALMEELFAFLHTVANAYKISDQEEFDDDRTAVHMEMFTYLLNADRPELFHKMIYDLFIHFLRKKDHVQAALSLELLANTYDWNTNNALASISYPPLPEQSSFERKEYLYKESAKNFAKGLKLEKALSIYKDLIAAYDQINYDLSGLAYVYGEMSNIYTSLQTVDRLVPTYFKVSFTGLGFPSSLRNKRFIFEGLPFEHITSMHDRLLRVYHGTTIVQSQERMDELFINSSVGRFIHVSSVEPQFELSEHFQRNADKNHFLNNKTWMYIENRNLRTFSNSRRLPGATGVTDLWVNEMTYRTTSTFPTLMNRSEIIEVTQRKLSPLQNALRSLRIKVQELNGLENMCWKVIKEHGDRSEIFGELSRNMTGTIDAPVNGGITQYREFLNPDMASDFEDGDLQTLTAAFADLATILARCLILHRELLPSEKLKESHNMLIVLFKKNFELEIIENNISLEGVNSSAPIRFGSFLHGNPMHSSRNQLQLTLQQSFNRLNETQAASVDSRESSHSRTDTMDTTPAKASPSRHGLFPTESGTSIGTRATSKNSFKFTLSGITSRSNNQ</sequence>
<keyword evidence="5" id="KW-1185">Reference proteome</keyword>
<evidence type="ECO:0000256" key="2">
    <source>
        <dbReference type="SAM" id="MobiDB-lite"/>
    </source>
</evidence>
<dbReference type="eggNOG" id="KOG1998">
    <property type="taxonomic scope" value="Eukaryota"/>
</dbReference>
<dbReference type="Gene3D" id="1.25.40.410">
    <property type="match status" value="1"/>
</dbReference>
<dbReference type="RefSeq" id="XP_003683206.1">
    <property type="nucleotide sequence ID" value="XM_003683158.1"/>
</dbReference>
<dbReference type="InterPro" id="IPR043162">
    <property type="entry name" value="DOCK_C_lobe_C"/>
</dbReference>
<dbReference type="GO" id="GO:0005085">
    <property type="term" value="F:guanyl-nucleotide exchange factor activity"/>
    <property type="evidence" value="ECO:0007669"/>
    <property type="project" value="InterPro"/>
</dbReference>
<dbReference type="InterPro" id="IPR026791">
    <property type="entry name" value="DOCK"/>
</dbReference>
<feature type="compositionally biased region" description="Basic and acidic residues" evidence="2">
    <location>
        <begin position="1866"/>
        <end position="1877"/>
    </location>
</feature>
<proteinExistence type="inferred from homology"/>
<evidence type="ECO:0000313" key="5">
    <source>
        <dbReference type="Proteomes" id="UP000005627"/>
    </source>
</evidence>
<dbReference type="GO" id="GO:0007264">
    <property type="term" value="P:small GTPase-mediated signal transduction"/>
    <property type="evidence" value="ECO:0007669"/>
    <property type="project" value="InterPro"/>
</dbReference>
<dbReference type="CDD" id="cd11684">
    <property type="entry name" value="DHR2_DOCK"/>
    <property type="match status" value="1"/>
</dbReference>
<dbReference type="Proteomes" id="UP000005627">
    <property type="component" value="Chromosome 8"/>
</dbReference>
<evidence type="ECO:0000313" key="4">
    <source>
        <dbReference type="EMBL" id="CCE93995.1"/>
    </source>
</evidence>
<dbReference type="GeneID" id="11501080"/>
<dbReference type="InterPro" id="IPR043161">
    <property type="entry name" value="DOCK_C_lobe_A"/>
</dbReference>
<evidence type="ECO:0000256" key="1">
    <source>
        <dbReference type="PROSITE-ProRule" id="PRU00984"/>
    </source>
</evidence>
<feature type="region of interest" description="Disordered" evidence="2">
    <location>
        <begin position="1859"/>
        <end position="1905"/>
    </location>
</feature>